<dbReference type="InterPro" id="IPR051396">
    <property type="entry name" value="Bact_Antivir_Def_Nuclease"/>
</dbReference>
<accession>A0A3S0SRX1</accession>
<evidence type="ECO:0000259" key="1">
    <source>
        <dbReference type="Pfam" id="PF13175"/>
    </source>
</evidence>
<evidence type="ECO:0000313" key="3">
    <source>
        <dbReference type="Proteomes" id="UP000273611"/>
    </source>
</evidence>
<organism evidence="2 3">
    <name type="scientific">Rhizobium anhuiense</name>
    <dbReference type="NCBI Taxonomy" id="1184720"/>
    <lineage>
        <taxon>Bacteria</taxon>
        <taxon>Pseudomonadati</taxon>
        <taxon>Pseudomonadota</taxon>
        <taxon>Alphaproteobacteria</taxon>
        <taxon>Hyphomicrobiales</taxon>
        <taxon>Rhizobiaceae</taxon>
        <taxon>Rhizobium/Agrobacterium group</taxon>
        <taxon>Rhizobium</taxon>
    </lineage>
</organism>
<name>A0A3S0SRX1_9HYPH</name>
<keyword evidence="2" id="KW-0547">Nucleotide-binding</keyword>
<dbReference type="PANTHER" id="PTHR43581">
    <property type="entry name" value="ATP/GTP PHOSPHATASE"/>
    <property type="match status" value="1"/>
</dbReference>
<dbReference type="InterPro" id="IPR041685">
    <property type="entry name" value="AAA_GajA/Old/RecF-like"/>
</dbReference>
<evidence type="ECO:0000313" key="2">
    <source>
        <dbReference type="EMBL" id="RUL98798.1"/>
    </source>
</evidence>
<dbReference type="Gene3D" id="3.40.50.300">
    <property type="entry name" value="P-loop containing nucleotide triphosphate hydrolases"/>
    <property type="match status" value="1"/>
</dbReference>
<dbReference type="SUPFAM" id="SSF52540">
    <property type="entry name" value="P-loop containing nucleoside triphosphate hydrolases"/>
    <property type="match status" value="1"/>
</dbReference>
<dbReference type="InterPro" id="IPR027417">
    <property type="entry name" value="P-loop_NTPase"/>
</dbReference>
<dbReference type="Pfam" id="PF13175">
    <property type="entry name" value="AAA_15"/>
    <property type="match status" value="1"/>
</dbReference>
<dbReference type="RefSeq" id="WP_127431114.1">
    <property type="nucleotide sequence ID" value="NZ_BMFI01000011.1"/>
</dbReference>
<proteinExistence type="predicted"/>
<feature type="domain" description="Endonuclease GajA/Old nuclease/RecF-like AAA" evidence="1">
    <location>
        <begin position="254"/>
        <end position="337"/>
    </location>
</feature>
<reference evidence="2 3" key="1">
    <citation type="journal article" date="2015" name="Int. J. Syst. Evol. Microbiol.">
        <title>Rhizobium anhuiense sp. nov., isolated from effective nodules of Vicia faba and Pisum sativum.</title>
        <authorList>
            <person name="Zhang Y.J."/>
            <person name="Zheng W.T."/>
            <person name="Everall I."/>
            <person name="Young J.P."/>
            <person name="Zhang X.X."/>
            <person name="Tian C.F."/>
            <person name="Sui X.H."/>
            <person name="Wang E.T."/>
            <person name="Chen W.X."/>
        </authorList>
    </citation>
    <scope>NUCLEOTIDE SEQUENCE [LARGE SCALE GENOMIC DNA]</scope>
    <source>
        <strain evidence="2 3">CCBAU 23252</strain>
    </source>
</reference>
<keyword evidence="2" id="KW-0067">ATP-binding</keyword>
<dbReference type="AlphaFoldDB" id="A0A3S0SRX1"/>
<dbReference type="EMBL" id="RIBW01000012">
    <property type="protein sequence ID" value="RUL98798.1"/>
    <property type="molecule type" value="Genomic_DNA"/>
</dbReference>
<protein>
    <submittedName>
        <fullName evidence="2">ATP-binding protein</fullName>
    </submittedName>
</protein>
<sequence length="518" mass="58621">MTVFLHALSLQFYRGIGAEEQKLREFRDFNFFIGVNNSGKSTVLNFVSKYLPFRADNVVDSEITASIERYRGAKTGEIQALIGFPLDIFVDSARRKFSTLKSSQWPVLVKLIEALPDRNIIWMGRNGKVTEPVFAEAGLQERIATVLIREEWYYLWNALTGQTNGSLDQHWIPEILTRLQQVISLKLPATRLIPAKRQIGPAGATLSDLSGAGLIDRLMEVQSPDHDKRADRVVFDNINRFLQSVTDRDDALIEIPHNRQHILVHMDNKVLPLSSLGTGIHEVVLLASFCTLFDRQIICIEEPEIHLHPILQRKLIKYLKEYTSNQYFIATHSASFIDTPGAAIFHVSNDGTQTKISESILRSERYQICADLGYRASDIVQANAVIWVEGPSDRIYLKHWLVKAAPDLSEGIHFSIMFYGGRLLSHLSADADEIGEFIALRSLNQNLALIMDSDKTSARDTINDTKQRLQGEFQKGSGLCWLTKGREIENYVDYNKLQSAVSEVYGEVYDRPDLAPLK</sequence>
<dbReference type="GO" id="GO:0005524">
    <property type="term" value="F:ATP binding"/>
    <property type="evidence" value="ECO:0007669"/>
    <property type="project" value="UniProtKB-KW"/>
</dbReference>
<comment type="caution">
    <text evidence="2">The sequence shown here is derived from an EMBL/GenBank/DDBJ whole genome shotgun (WGS) entry which is preliminary data.</text>
</comment>
<dbReference type="Proteomes" id="UP000273611">
    <property type="component" value="Unassembled WGS sequence"/>
</dbReference>
<dbReference type="PANTHER" id="PTHR43581:SF4">
    <property type="entry name" value="ATP_GTP PHOSPHATASE"/>
    <property type="match status" value="1"/>
</dbReference>
<gene>
    <name evidence="2" type="ORF">EEQ99_22315</name>
</gene>